<dbReference type="GO" id="GO:0003824">
    <property type="term" value="F:catalytic activity"/>
    <property type="evidence" value="ECO:0007669"/>
    <property type="project" value="InterPro"/>
</dbReference>
<dbReference type="InterPro" id="IPR015130">
    <property type="entry name" value="Lys-AminoMut_A"/>
</dbReference>
<reference evidence="2 3" key="1">
    <citation type="journal article" date="2017" name="Genome Announc.">
        <title>Draft Genome Sequence of Romboutsia maritimum sp. nov. Strain CCRI-22766(T), Isolated from Coastal Estuarine Mud.</title>
        <authorList>
            <person name="Maheux A.F."/>
            <person name="Boudreau D.K."/>
            <person name="Berube E."/>
            <person name="Boissinot M."/>
            <person name="Raymond F."/>
            <person name="Brodeur S."/>
            <person name="Corbeil J."/>
            <person name="Brightwell G."/>
            <person name="Broda D."/>
            <person name="Omar R.F."/>
            <person name="Bergeron M.G."/>
        </authorList>
    </citation>
    <scope>NUCLEOTIDE SEQUENCE [LARGE SCALE GENOMIC DNA]</scope>
    <source>
        <strain evidence="2 3">CCRI-22766</strain>
    </source>
</reference>
<gene>
    <name evidence="2" type="ORF">CHF27_005360</name>
</gene>
<proteinExistence type="predicted"/>
<dbReference type="GO" id="GO:0031419">
    <property type="term" value="F:cobalamin binding"/>
    <property type="evidence" value="ECO:0007669"/>
    <property type="project" value="InterPro"/>
</dbReference>
<dbReference type="OrthoDB" id="5147116at2"/>
<keyword evidence="3" id="KW-1185">Reference proteome</keyword>
<dbReference type="InterPro" id="IPR016176">
    <property type="entry name" value="Cbl-dep_enz_cat"/>
</dbReference>
<dbReference type="Proteomes" id="UP000243494">
    <property type="component" value="Unassembled WGS sequence"/>
</dbReference>
<comment type="caution">
    <text evidence="2">The sequence shown here is derived from an EMBL/GenBank/DDBJ whole genome shotgun (WGS) entry which is preliminary data.</text>
</comment>
<dbReference type="Gene3D" id="1.10.8.1000">
    <property type="entry name" value="Ornithine 4,5 aminomutase S component, alpha subunit-like"/>
    <property type="match status" value="1"/>
</dbReference>
<feature type="domain" description="D-Lysine 5,6-aminomutase alpha subunit" evidence="1">
    <location>
        <begin position="3"/>
        <end position="117"/>
    </location>
</feature>
<dbReference type="EMBL" id="NOJZ02000006">
    <property type="protein sequence ID" value="RDY24011.1"/>
    <property type="molecule type" value="Genomic_DNA"/>
</dbReference>
<dbReference type="Pfam" id="PF16552">
    <property type="entry name" value="OAM_alpha"/>
    <property type="match status" value="1"/>
</dbReference>
<sequence length="124" mass="14121">MKKREDDFTERRKHLQNLSDQEIHDKFWELAHQIMQPMLELGKKNTTPSIERSVLLRMGFSSLEAKPIIEGVLDRGLISKGAGHVVYKLAKEKDISIREAGLMLVNGEGWDEVVSLFSKEAAKC</sequence>
<protein>
    <submittedName>
        <fullName evidence="2">Ornithine aminomutase</fullName>
    </submittedName>
</protein>
<dbReference type="RefSeq" id="WP_095405727.1">
    <property type="nucleotide sequence ID" value="NZ_NOJZ02000006.1"/>
</dbReference>
<dbReference type="AlphaFoldDB" id="A0A371IU73"/>
<organism evidence="2 3">
    <name type="scientific">Romboutsia maritimum</name>
    <dbReference type="NCBI Taxonomy" id="2020948"/>
    <lineage>
        <taxon>Bacteria</taxon>
        <taxon>Bacillati</taxon>
        <taxon>Bacillota</taxon>
        <taxon>Clostridia</taxon>
        <taxon>Peptostreptococcales</taxon>
        <taxon>Peptostreptococcaceae</taxon>
        <taxon>Romboutsia</taxon>
    </lineage>
</organism>
<dbReference type="Gene3D" id="6.10.250.2220">
    <property type="match status" value="1"/>
</dbReference>
<evidence type="ECO:0000313" key="3">
    <source>
        <dbReference type="Proteomes" id="UP000243494"/>
    </source>
</evidence>
<dbReference type="SUPFAM" id="SSF51703">
    <property type="entry name" value="Cobalamin (vitamin B12)-dependent enzymes"/>
    <property type="match status" value="1"/>
</dbReference>
<accession>A0A371IU73</accession>
<evidence type="ECO:0000259" key="1">
    <source>
        <dbReference type="Pfam" id="PF16552"/>
    </source>
</evidence>
<evidence type="ECO:0000313" key="2">
    <source>
        <dbReference type="EMBL" id="RDY24011.1"/>
    </source>
</evidence>
<name>A0A371IU73_9FIRM</name>